<gene>
    <name evidence="1" type="ORF">OPV22_013765</name>
</gene>
<proteinExistence type="predicted"/>
<dbReference type="Proteomes" id="UP001222027">
    <property type="component" value="Unassembled WGS sequence"/>
</dbReference>
<keyword evidence="2" id="KW-1185">Reference proteome</keyword>
<evidence type="ECO:0000313" key="1">
    <source>
        <dbReference type="EMBL" id="KAJ8492044.1"/>
    </source>
</evidence>
<reference evidence="1 2" key="1">
    <citation type="submission" date="2022-12" db="EMBL/GenBank/DDBJ databases">
        <title>Chromosome-scale assembly of the Ensete ventricosum genome.</title>
        <authorList>
            <person name="Dussert Y."/>
            <person name="Stocks J."/>
            <person name="Wendawek A."/>
            <person name="Woldeyes F."/>
            <person name="Nichols R.A."/>
            <person name="Borrell J.S."/>
        </authorList>
    </citation>
    <scope>NUCLEOTIDE SEQUENCE [LARGE SCALE GENOMIC DNA]</scope>
    <source>
        <strain evidence="2">cv. Maze</strain>
        <tissue evidence="1">Seeds</tissue>
    </source>
</reference>
<dbReference type="AlphaFoldDB" id="A0AAV8R1P9"/>
<protein>
    <submittedName>
        <fullName evidence="1">Uncharacterized protein</fullName>
    </submittedName>
</protein>
<comment type="caution">
    <text evidence="1">The sequence shown here is derived from an EMBL/GenBank/DDBJ whole genome shotgun (WGS) entry which is preliminary data.</text>
</comment>
<organism evidence="1 2">
    <name type="scientific">Ensete ventricosum</name>
    <name type="common">Abyssinian banana</name>
    <name type="synonym">Musa ensete</name>
    <dbReference type="NCBI Taxonomy" id="4639"/>
    <lineage>
        <taxon>Eukaryota</taxon>
        <taxon>Viridiplantae</taxon>
        <taxon>Streptophyta</taxon>
        <taxon>Embryophyta</taxon>
        <taxon>Tracheophyta</taxon>
        <taxon>Spermatophyta</taxon>
        <taxon>Magnoliopsida</taxon>
        <taxon>Liliopsida</taxon>
        <taxon>Zingiberales</taxon>
        <taxon>Musaceae</taxon>
        <taxon>Ensete</taxon>
    </lineage>
</organism>
<sequence length="92" mass="10541">MMFPWLEEREQSPPPIPFLLDFLSLSTYDFTRYYSHLIYPGLTSLHILYPHTSPSLLTRRPRHSSIGGSNATSTDEDLIPVRSSKWATSMPS</sequence>
<name>A0AAV8R1P9_ENSVE</name>
<evidence type="ECO:0000313" key="2">
    <source>
        <dbReference type="Proteomes" id="UP001222027"/>
    </source>
</evidence>
<dbReference type="EMBL" id="JAQQAF010000004">
    <property type="protein sequence ID" value="KAJ8492044.1"/>
    <property type="molecule type" value="Genomic_DNA"/>
</dbReference>
<accession>A0AAV8R1P9</accession>